<dbReference type="PANTHER" id="PTHR42685:SF22">
    <property type="entry name" value="CONDITIONED MEDIUM FACTOR RECEPTOR 1"/>
    <property type="match status" value="1"/>
</dbReference>
<dbReference type="Pfam" id="PF01494">
    <property type="entry name" value="FAD_binding_3"/>
    <property type="match status" value="1"/>
</dbReference>
<reference evidence="2" key="1">
    <citation type="journal article" date="2018" name="Int. J. Syst. Evol. Microbiol.">
        <title>Jatrophihabitans telluris sp. nov., isolated from sediment soil of lava forest wetlands and the emended description of the genus Jatrophihabitans.</title>
        <authorList>
            <person name="Lee K.C."/>
            <person name="Suh M.K."/>
            <person name="Eom M.K."/>
            <person name="Kim K.K."/>
            <person name="Kim J.S."/>
            <person name="Kim D.S."/>
            <person name="Ko S.H."/>
            <person name="Shin Y.K."/>
            <person name="Lee J.S."/>
        </authorList>
    </citation>
    <scope>NUCLEOTIDE SEQUENCE</scope>
    <source>
        <strain evidence="2">N237</strain>
    </source>
</reference>
<dbReference type="EMBL" id="CP097332">
    <property type="protein sequence ID" value="UQX89059.1"/>
    <property type="molecule type" value="Genomic_DNA"/>
</dbReference>
<evidence type="ECO:0000259" key="1">
    <source>
        <dbReference type="Pfam" id="PF01494"/>
    </source>
</evidence>
<gene>
    <name evidence="2" type="ORF">M6D93_03425</name>
</gene>
<sequence>MNERSWDVAVIGAGPAGAAAAWTAAQAGARVLILERERLPRYKLCGGGLIGPSLAALPPGFTPASRDSIHAVRFTHRGRAGRTRRGPGPLIELIDRPTFDAGLVDRAREAGAQLRDGVSVRDLHDDGELVTLSTDGGPVRARFVVGADGSAGRSSRLVGVQFDQVDLGLEHELPVAGELRDSWRGMVHLDWGPLPGSYGWVFPKDDYLTVGVIGARERGVELKAYLADFVGQLGLDGIEPRHSGGHLTRCRSEDSPLARGRVLVAGDAAGFLEPFTREGISFALRSGAIAGSIAAQLAHGTLATAAAEAEYLDQVRESLVREMVAGQAFMRAYERRPAVFHAAIVALPPAWSAFGDIVAGRATLADALEHRWVRAILGRQA</sequence>
<protein>
    <submittedName>
        <fullName evidence="2">Geranylgeranyl reductase family protein</fullName>
    </submittedName>
</protein>
<dbReference type="PRINTS" id="PR00420">
    <property type="entry name" value="RNGMNOXGNASE"/>
</dbReference>
<dbReference type="Proteomes" id="UP001056336">
    <property type="component" value="Chromosome"/>
</dbReference>
<feature type="domain" description="FAD-binding" evidence="1">
    <location>
        <begin position="85"/>
        <end position="164"/>
    </location>
</feature>
<dbReference type="InterPro" id="IPR036188">
    <property type="entry name" value="FAD/NAD-bd_sf"/>
</dbReference>
<dbReference type="Gene3D" id="3.50.50.60">
    <property type="entry name" value="FAD/NAD(P)-binding domain"/>
    <property type="match status" value="1"/>
</dbReference>
<dbReference type="InterPro" id="IPR002938">
    <property type="entry name" value="FAD-bd"/>
</dbReference>
<dbReference type="PANTHER" id="PTHR42685">
    <property type="entry name" value="GERANYLGERANYL DIPHOSPHATE REDUCTASE"/>
    <property type="match status" value="1"/>
</dbReference>
<dbReference type="Pfam" id="PF12831">
    <property type="entry name" value="FAD_oxidored"/>
    <property type="match status" value="1"/>
</dbReference>
<dbReference type="NCBIfam" id="TIGR02032">
    <property type="entry name" value="GG-red-SF"/>
    <property type="match status" value="1"/>
</dbReference>
<proteinExistence type="predicted"/>
<organism evidence="2 3">
    <name type="scientific">Jatrophihabitans telluris</name>
    <dbReference type="NCBI Taxonomy" id="2038343"/>
    <lineage>
        <taxon>Bacteria</taxon>
        <taxon>Bacillati</taxon>
        <taxon>Actinomycetota</taxon>
        <taxon>Actinomycetes</taxon>
        <taxon>Jatrophihabitantales</taxon>
        <taxon>Jatrophihabitantaceae</taxon>
        <taxon>Jatrophihabitans</taxon>
    </lineage>
</organism>
<dbReference type="SUPFAM" id="SSF51905">
    <property type="entry name" value="FAD/NAD(P)-binding domain"/>
    <property type="match status" value="1"/>
</dbReference>
<evidence type="ECO:0000313" key="3">
    <source>
        <dbReference type="Proteomes" id="UP001056336"/>
    </source>
</evidence>
<reference evidence="2" key="2">
    <citation type="submission" date="2022-05" db="EMBL/GenBank/DDBJ databases">
        <authorList>
            <person name="Kim J.-S."/>
            <person name="Lee K."/>
            <person name="Suh M."/>
            <person name="Eom M."/>
            <person name="Kim J.-S."/>
            <person name="Kim D.-S."/>
            <person name="Ko S.-H."/>
            <person name="Shin Y."/>
            <person name="Lee J.-S."/>
        </authorList>
    </citation>
    <scope>NUCLEOTIDE SEQUENCE</scope>
    <source>
        <strain evidence="2">N237</strain>
    </source>
</reference>
<dbReference type="InterPro" id="IPR050407">
    <property type="entry name" value="Geranylgeranyl_reductase"/>
</dbReference>
<evidence type="ECO:0000313" key="2">
    <source>
        <dbReference type="EMBL" id="UQX89059.1"/>
    </source>
</evidence>
<keyword evidence="3" id="KW-1185">Reference proteome</keyword>
<accession>A0ABY4QZM3</accession>
<dbReference type="RefSeq" id="WP_249772955.1">
    <property type="nucleotide sequence ID" value="NZ_CP097332.1"/>
</dbReference>
<dbReference type="InterPro" id="IPR011777">
    <property type="entry name" value="Geranylgeranyl_Rdtase_fam"/>
</dbReference>
<name>A0ABY4QZM3_9ACTN</name>